<dbReference type="EMBL" id="CP101717">
    <property type="protein sequence ID" value="WLD57526.1"/>
    <property type="molecule type" value="Genomic_DNA"/>
</dbReference>
<dbReference type="SUPFAM" id="SSF49478">
    <property type="entry name" value="Cna protein B-type domain"/>
    <property type="match status" value="1"/>
</dbReference>
<name>A0AB38YEN6_9GAMM</name>
<dbReference type="Gene3D" id="3.30.70.1070">
    <property type="entry name" value="Sporulation related repeat"/>
    <property type="match status" value="1"/>
</dbReference>
<evidence type="ECO:0000259" key="1">
    <source>
        <dbReference type="PROSITE" id="PS51724"/>
    </source>
</evidence>
<dbReference type="PROSITE" id="PS51724">
    <property type="entry name" value="SPOR"/>
    <property type="match status" value="1"/>
</dbReference>
<dbReference type="InterPro" id="IPR013783">
    <property type="entry name" value="Ig-like_fold"/>
</dbReference>
<proteinExistence type="predicted"/>
<organism evidence="2">
    <name type="scientific">Salinispirillum sp. LH 10-3-1</name>
    <dbReference type="NCBI Taxonomy" id="2952525"/>
    <lineage>
        <taxon>Bacteria</taxon>
        <taxon>Pseudomonadati</taxon>
        <taxon>Pseudomonadota</taxon>
        <taxon>Gammaproteobacteria</taxon>
        <taxon>Oceanospirillales</taxon>
        <taxon>Saccharospirillaceae</taxon>
        <taxon>Salinispirillum</taxon>
    </lineage>
</organism>
<evidence type="ECO:0000313" key="2">
    <source>
        <dbReference type="EMBL" id="WLD57526.1"/>
    </source>
</evidence>
<dbReference type="Gene3D" id="2.60.40.10">
    <property type="entry name" value="Immunoglobulins"/>
    <property type="match status" value="1"/>
</dbReference>
<dbReference type="Pfam" id="PF05036">
    <property type="entry name" value="SPOR"/>
    <property type="match status" value="1"/>
</dbReference>
<dbReference type="AlphaFoldDB" id="A0AB38YEN6"/>
<accession>A0AB38YEN6</accession>
<feature type="domain" description="SPOR" evidence="1">
    <location>
        <begin position="917"/>
        <end position="995"/>
    </location>
</feature>
<sequence length="1004" mass="111128">MTLRGSLLFAKSTLLLVVLLTVTLSALGQAFDDEPELLILEVRLDQTVLSGGLPAYDDGTNILLPLGELSQLLTIAITADPVSGIASGFVLSSRRTFELDANRLLVNQAGTRSSINPEDIYIDLDDIYVTKSLVESWLPVNLDFQRSRLSLLVEPREILPLQAQLLRERRAARNGQNGNGERAHFEFEAVPYRIISSPAIDQAVGWRYQNSLAGDSTSMDYSALITSDLMGLEATAAISVREPDWTTDLRFTLGRKSPEPELLGPLRARSFIGGDISATSVPNVTPGVFGRGININNRPLSRPSEFSQHTFTGEVPPGWDVELYYNDVLVDYQPPNGERYLFENQPLSYGRNEFTLVFNGPFGERRVENRVFNLSQSMLAPGETQYDLSWIEDQNGRTRASFQLDAGISEQLTLTSSFSEVPVNGGAGQYTGFGARTYWQALSLRADWVDQSEGGYLVGYGGQTRFAGINLDAYRSQLYDFESATFSRRADPLVARTEARASSALPLLPRVRLPWTTTFKRDELESGEYIDEASLRVSTFVQRVSLSNTLTWRRSAESETVTGRLQASRRWANTSVRSQLAYNLDPEQEATNVSANITQTLGNGYRATANVNHSLQTDVTRYGAGFNKSLGMFGLGLSGSYVDSNDYSISARLFASARQTPQHGDWQVDARPTARSGMISATVFIDENGNGVWDEGEPLLENVGFLINGVRNRSLTDEQGVVTLSQLPTHRYLDIELNVGTLEDLQWQPVVKGRRVMLRPGMGQNLLFPVQVTSEIDGTVFVLSEETERGASNIQVELLDQTGQVVARDRTAWDGFYILMGVPAGDYELRINPEQLEGLGWRYAGPRQLEVPEGGDFISGIDISLFSADYEPSVSAPIDVPETMAPVDSDAAQPMPERPMTVDGAPETYLTGVWLQSQPDSYFTIQLMAARTEQTVLNFIAANGLQGNANYFASLYQGAPWYSLIYGHYRTYEEAQQALSELPPALREAEPWVRSYALIKQLAR</sequence>
<dbReference type="GO" id="GO:0042834">
    <property type="term" value="F:peptidoglycan binding"/>
    <property type="evidence" value="ECO:0007669"/>
    <property type="project" value="InterPro"/>
</dbReference>
<dbReference type="RefSeq" id="WP_304994811.1">
    <property type="nucleotide sequence ID" value="NZ_CP101717.1"/>
</dbReference>
<reference evidence="2" key="1">
    <citation type="submission" date="2022-07" db="EMBL/GenBank/DDBJ databases">
        <title>Complete genome sequence of Salinispirillum sp. LH10-3-1 capable of multiple carbohydrate inversion isolated from a soda lake.</title>
        <authorList>
            <person name="Liu J."/>
            <person name="Zhai Y."/>
            <person name="Zhang H."/>
            <person name="Yang H."/>
            <person name="Qu J."/>
            <person name="Li J."/>
        </authorList>
    </citation>
    <scope>NUCLEOTIDE SEQUENCE</scope>
    <source>
        <strain evidence="2">LH 10-3-1</strain>
    </source>
</reference>
<dbReference type="InterPro" id="IPR036680">
    <property type="entry name" value="SPOR-like_sf"/>
</dbReference>
<dbReference type="InterPro" id="IPR007730">
    <property type="entry name" value="SPOR-like_dom"/>
</dbReference>
<gene>
    <name evidence="2" type="ORF">NFC81_12515</name>
</gene>
<protein>
    <submittedName>
        <fullName evidence="2">SPOR domain-containing protein</fullName>
    </submittedName>
</protein>